<comment type="caution">
    <text evidence="2">The sequence shown here is derived from an EMBL/GenBank/DDBJ whole genome shotgun (WGS) entry which is preliminary data.</text>
</comment>
<protein>
    <submittedName>
        <fullName evidence="2">ABC transporter substrate-binding protein</fullName>
    </submittedName>
</protein>
<evidence type="ECO:0000313" key="3">
    <source>
        <dbReference type="Proteomes" id="UP001487305"/>
    </source>
</evidence>
<dbReference type="PIRSF" id="PIRSF002741">
    <property type="entry name" value="MppA"/>
    <property type="match status" value="1"/>
</dbReference>
<dbReference type="InterPro" id="IPR000914">
    <property type="entry name" value="SBP_5_dom"/>
</dbReference>
<organism evidence="2 3">
    <name type="scientific">Raoultibacter massiliensis</name>
    <dbReference type="NCBI Taxonomy" id="1852371"/>
    <lineage>
        <taxon>Bacteria</taxon>
        <taxon>Bacillati</taxon>
        <taxon>Actinomycetota</taxon>
        <taxon>Coriobacteriia</taxon>
        <taxon>Eggerthellales</taxon>
        <taxon>Eggerthellaceae</taxon>
        <taxon>Raoultibacter</taxon>
    </lineage>
</organism>
<dbReference type="SUPFAM" id="SSF53850">
    <property type="entry name" value="Periplasmic binding protein-like II"/>
    <property type="match status" value="1"/>
</dbReference>
<dbReference type="Gene3D" id="3.10.105.10">
    <property type="entry name" value="Dipeptide-binding Protein, Domain 3"/>
    <property type="match status" value="1"/>
</dbReference>
<reference evidence="2 3" key="1">
    <citation type="submission" date="2024-04" db="EMBL/GenBank/DDBJ databases">
        <title>Human intestinal bacterial collection.</title>
        <authorList>
            <person name="Pauvert C."/>
            <person name="Hitch T.C.A."/>
            <person name="Clavel T."/>
        </authorList>
    </citation>
    <scope>NUCLEOTIDE SEQUENCE [LARGE SCALE GENOMIC DNA]</scope>
    <source>
        <strain evidence="2 3">CLA-KB-H42</strain>
    </source>
</reference>
<proteinExistence type="predicted"/>
<dbReference type="InterPro" id="IPR039424">
    <property type="entry name" value="SBP_5"/>
</dbReference>
<name>A0ABV1JHI0_9ACTN</name>
<dbReference type="RefSeq" id="WP_009608954.1">
    <property type="nucleotide sequence ID" value="NZ_JBBNOP010000018.1"/>
</dbReference>
<evidence type="ECO:0000313" key="2">
    <source>
        <dbReference type="EMBL" id="MEQ3364188.1"/>
    </source>
</evidence>
<dbReference type="Proteomes" id="UP001487305">
    <property type="component" value="Unassembled WGS sequence"/>
</dbReference>
<dbReference type="EMBL" id="JBBNOP010000018">
    <property type="protein sequence ID" value="MEQ3364188.1"/>
    <property type="molecule type" value="Genomic_DNA"/>
</dbReference>
<dbReference type="InterPro" id="IPR030678">
    <property type="entry name" value="Peptide/Ni-bd"/>
</dbReference>
<dbReference type="Gene3D" id="3.40.190.10">
    <property type="entry name" value="Periplasmic binding protein-like II"/>
    <property type="match status" value="1"/>
</dbReference>
<dbReference type="Pfam" id="PF00496">
    <property type="entry name" value="SBP_bac_5"/>
    <property type="match status" value="1"/>
</dbReference>
<sequence>MSQDETMLGKGVLSRRDCVKLMGGFAIAMGTGSLLAGCSSGTSDSGEGASQSDETPKTLRVAMMGSSTDTLDPATFSTLLPLAIALNVYDSLILLRNGVVENSLAESIEPNEDASAWTVTLKDGVKYHDGETVTAEDALYSLQYAGTSPMYSSFYANVDWEGSSVVDERTFTLQLLSPQATFWDEVVSAVTFVFPAGSAGDDFSGDIGSGPFKLVSFSPDTGAVLEKNADYWGGAPAIDTVEIVPITDPETRYTALTSGEVDFAHQISTTNAATLEGQSGFNVLNGGIENSSSFRFCLNASAAPFDDPEVREALKLIVDRQTMNDTIFRSAGVVGNDVLGQGMPGYNDSLEQRAYDFDTAKKVLEEKGVTELEITTAETTTGVNDSAEMLKAQLEKAGITVSVKEIDPTTLFSDMNNIYGAQIFATYLINRPYIASAVMYTGGSSPYNFSQWKDDEYDSLLAQATSAVDEADRAELLNQAQERLWAEGGDIVWGYCADLSGQVDGLDGIDITLSVPLFAKATLSA</sequence>
<dbReference type="PANTHER" id="PTHR30290:SF65">
    <property type="entry name" value="MONOACYL PHOSPHATIDYLINOSITOL TETRAMANNOSIDE-BINDING PROTEIN LPQW-RELATED"/>
    <property type="match status" value="1"/>
</dbReference>
<evidence type="ECO:0000259" key="1">
    <source>
        <dbReference type="Pfam" id="PF00496"/>
    </source>
</evidence>
<keyword evidence="3" id="KW-1185">Reference proteome</keyword>
<gene>
    <name evidence="2" type="ORF">AAA083_14500</name>
</gene>
<accession>A0ABV1JHI0</accession>
<feature type="domain" description="Solute-binding protein family 5" evidence="1">
    <location>
        <begin position="100"/>
        <end position="436"/>
    </location>
</feature>
<dbReference type="CDD" id="cd08503">
    <property type="entry name" value="PBP2_NikA_DppA_OppA_like_17"/>
    <property type="match status" value="1"/>
</dbReference>
<dbReference type="PANTHER" id="PTHR30290">
    <property type="entry name" value="PERIPLASMIC BINDING COMPONENT OF ABC TRANSPORTER"/>
    <property type="match status" value="1"/>
</dbReference>